<dbReference type="AlphaFoldDB" id="A0A0F9RZI4"/>
<organism evidence="1">
    <name type="scientific">marine sediment metagenome</name>
    <dbReference type="NCBI Taxonomy" id="412755"/>
    <lineage>
        <taxon>unclassified sequences</taxon>
        <taxon>metagenomes</taxon>
        <taxon>ecological metagenomes</taxon>
    </lineage>
</organism>
<evidence type="ECO:0000313" key="1">
    <source>
        <dbReference type="EMBL" id="KKN22568.1"/>
    </source>
</evidence>
<reference evidence="1" key="1">
    <citation type="journal article" date="2015" name="Nature">
        <title>Complex archaea that bridge the gap between prokaryotes and eukaryotes.</title>
        <authorList>
            <person name="Spang A."/>
            <person name="Saw J.H."/>
            <person name="Jorgensen S.L."/>
            <person name="Zaremba-Niedzwiedzka K."/>
            <person name="Martijn J."/>
            <person name="Lind A.E."/>
            <person name="van Eijk R."/>
            <person name="Schleper C."/>
            <person name="Guy L."/>
            <person name="Ettema T.J."/>
        </authorList>
    </citation>
    <scope>NUCLEOTIDE SEQUENCE</scope>
</reference>
<sequence>MQHRNQTDLEQANFTSTVKAMKTPEGYILAAGATVPADASTGYAPGCLFIHTDGSALGVFYVNDGTKASSNFNTFMSVDGAVMADPSAFAFGTLVGTKFGSATNQKIGFWNKTPVVQPSGADQDALATTSATQSSPWGFASQAQADDIAATVNAIRTALVNCGIIKGSA</sequence>
<protein>
    <submittedName>
        <fullName evidence="1">Uncharacterized protein</fullName>
    </submittedName>
</protein>
<proteinExistence type="predicted"/>
<comment type="caution">
    <text evidence="1">The sequence shown here is derived from an EMBL/GenBank/DDBJ whole genome shotgun (WGS) entry which is preliminary data.</text>
</comment>
<name>A0A0F9RZI4_9ZZZZ</name>
<gene>
    <name evidence="1" type="ORF">LCGC14_0913710</name>
</gene>
<accession>A0A0F9RZI4</accession>
<dbReference type="EMBL" id="LAZR01003048">
    <property type="protein sequence ID" value="KKN22568.1"/>
    <property type="molecule type" value="Genomic_DNA"/>
</dbReference>